<feature type="compositionally biased region" description="Polar residues" evidence="1">
    <location>
        <begin position="1"/>
        <end position="10"/>
    </location>
</feature>
<dbReference type="EMBL" id="JAAAHW010012467">
    <property type="protein sequence ID" value="KAF9914276.1"/>
    <property type="molecule type" value="Genomic_DNA"/>
</dbReference>
<reference evidence="2" key="1">
    <citation type="journal article" date="2020" name="Fungal Divers.">
        <title>Resolving the Mortierellaceae phylogeny through synthesis of multi-gene phylogenetics and phylogenomics.</title>
        <authorList>
            <person name="Vandepol N."/>
            <person name="Liber J."/>
            <person name="Desiro A."/>
            <person name="Na H."/>
            <person name="Kennedy M."/>
            <person name="Barry K."/>
            <person name="Grigoriev I.V."/>
            <person name="Miller A.N."/>
            <person name="O'Donnell K."/>
            <person name="Stajich J.E."/>
            <person name="Bonito G."/>
        </authorList>
    </citation>
    <scope>NUCLEOTIDE SEQUENCE</scope>
    <source>
        <strain evidence="2">MES-2147</strain>
    </source>
</reference>
<name>A0A9P6IH44_9FUNG</name>
<evidence type="ECO:0000313" key="3">
    <source>
        <dbReference type="Proteomes" id="UP000749646"/>
    </source>
</evidence>
<evidence type="ECO:0000313" key="2">
    <source>
        <dbReference type="EMBL" id="KAF9914276.1"/>
    </source>
</evidence>
<proteinExistence type="predicted"/>
<dbReference type="Proteomes" id="UP000749646">
    <property type="component" value="Unassembled WGS sequence"/>
</dbReference>
<dbReference type="AlphaFoldDB" id="A0A9P6IH44"/>
<sequence length="84" mass="9207">GLQSDCQSDTAENEKRAPEEVTSPRPSFPGEDQIGRKPTRGLDTPCRAPGLVTISNTVLRAAGYHEFTRIVTRDLSFEAVGIYE</sequence>
<keyword evidence="3" id="KW-1185">Reference proteome</keyword>
<feature type="non-terminal residue" evidence="2">
    <location>
        <position position="1"/>
    </location>
</feature>
<accession>A0A9P6IH44</accession>
<evidence type="ECO:0000256" key="1">
    <source>
        <dbReference type="SAM" id="MobiDB-lite"/>
    </source>
</evidence>
<protein>
    <submittedName>
        <fullName evidence="2">Uncharacterized protein</fullName>
    </submittedName>
</protein>
<feature type="non-terminal residue" evidence="2">
    <location>
        <position position="84"/>
    </location>
</feature>
<comment type="caution">
    <text evidence="2">The sequence shown here is derived from an EMBL/GenBank/DDBJ whole genome shotgun (WGS) entry which is preliminary data.</text>
</comment>
<organism evidence="2 3">
    <name type="scientific">Modicella reniformis</name>
    <dbReference type="NCBI Taxonomy" id="1440133"/>
    <lineage>
        <taxon>Eukaryota</taxon>
        <taxon>Fungi</taxon>
        <taxon>Fungi incertae sedis</taxon>
        <taxon>Mucoromycota</taxon>
        <taxon>Mortierellomycotina</taxon>
        <taxon>Mortierellomycetes</taxon>
        <taxon>Mortierellales</taxon>
        <taxon>Mortierellaceae</taxon>
        <taxon>Modicella</taxon>
    </lineage>
</organism>
<gene>
    <name evidence="2" type="ORF">BGZ65_001271</name>
</gene>
<feature type="region of interest" description="Disordered" evidence="1">
    <location>
        <begin position="1"/>
        <end position="48"/>
    </location>
</feature>